<evidence type="ECO:0000256" key="2">
    <source>
        <dbReference type="SAM" id="SignalP"/>
    </source>
</evidence>
<dbReference type="PANTHER" id="PTHR35037:SF3">
    <property type="entry name" value="C-TERMINAL REGION OF AIDA-LIKE PROTEIN"/>
    <property type="match status" value="1"/>
</dbReference>
<feature type="domain" description="Autotransporter" evidence="3">
    <location>
        <begin position="940"/>
        <end position="1225"/>
    </location>
</feature>
<proteinExistence type="predicted"/>
<accession>A0ABV0BGF1</accession>
<dbReference type="InterPro" id="IPR036709">
    <property type="entry name" value="Autotransporte_beta_dom_sf"/>
</dbReference>
<feature type="chain" id="PRO_5045216404" evidence="2">
    <location>
        <begin position="37"/>
        <end position="1225"/>
    </location>
</feature>
<dbReference type="PROSITE" id="PS51208">
    <property type="entry name" value="AUTOTRANSPORTER"/>
    <property type="match status" value="1"/>
</dbReference>
<dbReference type="RefSeq" id="WP_346336034.1">
    <property type="nucleotide sequence ID" value="NZ_JBBYXI010000001.1"/>
</dbReference>
<dbReference type="Gene3D" id="2.160.20.20">
    <property type="match status" value="1"/>
</dbReference>
<dbReference type="InterPro" id="IPR006315">
    <property type="entry name" value="OM_autotransptr_brl_dom"/>
</dbReference>
<evidence type="ECO:0000313" key="4">
    <source>
        <dbReference type="EMBL" id="MEN3930060.1"/>
    </source>
</evidence>
<sequence>MNNSKSISERNSFGRTAKMLAIAGSLALLTSASPFAISVASGQTINEWIGSTSDRWIDDANWSSGSSPDDINYITVINKPGSTVWFPGNDDQYYITIGPLYVGSSTIGASGPASGSLIISTPSGESGYDRSTILAYGDTVVGQGAGASGSLEVRDISHLGIQGGGLFIGVDGGTGTVNALANGKIVHSPYSSYSSIEVFSHSSDTPAITIGANMGTGTLNISANAGVNINGGIQAGIGTGSTGTINATAGGRLLVDRFGSTGGQSILGTDGGTATLNISGSGNFFNRSGATFNYGLLIGQGAGSTGNVNVLGEGKFTTISSANTITDPEFQTVIGIDGGTGNVTVSGDKAGWYVAADTYGGEPADLYVGVNAGQGNIRIANGGVLSVGRATESVIESCMDDYEACANDITSYEGTGTIYMAADANSKASLTIGGVVVNGIAQTPEDTGEIAAAGIVFGAGNGVLNFNHTDNTGTYEFAIPVSGTGTIANYAGTTWLTADNSAFSGSTDLHGGTLGLASNNSIGTSSVHVIGNATLAYAGGLDITNTITIDNGVTLSALTADTDSAQSGAISGAGNLLKTGTANLTLTADNSFTGQTTISEGTLFLEGTGSISQSSVVQVDSIFDISQVASEASAIKSLSGSGEVLLGNKDLQLTAANHTFSGVISGNGGLEVLGGTETLSGANSYLGDTLVSDATLRAGATDTFSAASNYTIETGGHLDLNGFNQTLATLDNAGTVSTNGMANTILTISGDYIGTGGSLVLMTALNSDGSPSDMMVVNGSTSGNTMLFVRNFNGAGALTTGSGIKLIEVHGDSEGIFEQGSRIAAGAYDYTLYQNGIGTDSNDGNWYLRSVYTGSDETAGGDNGASLSIPDIRPEVPLAAAIAPIALEYGYSMLGTLHQRSAVNYAKPPVSLYEDRLVYDQNGRKVVARTQATSDGITDRQQWFNGGWSRVMGNRGSQGKDKQLFSSGPKYDYTFTGVQAGLNLFGRETPSGTDEAGVYFGYGTVSGNVKAAYGGKAGTIDMDAYTLGAYWTHRANTGWYTDAVVQGTWYSTDATSVYGQKLKPDGFGFIASLEGGYSFDLGDGFIIEPQAQIIYQSLSFDKFSDAYGRFKIDDTDSFRGRIGVRIAKSWNMGTEADPRLVSLWGRANIWHEFKNSTKTTVTGMDYLNGVTVPSNLRGTWAEVGIGGSVQVSKQAFIFATTSYSHSLDNRKREAWDARLGVNVKW</sequence>
<dbReference type="InterPro" id="IPR051551">
    <property type="entry name" value="Autotransporter_adhesion"/>
</dbReference>
<dbReference type="InterPro" id="IPR043990">
    <property type="entry name" value="AC_1"/>
</dbReference>
<dbReference type="InterPro" id="IPR011050">
    <property type="entry name" value="Pectin_lyase_fold/virulence"/>
</dbReference>
<comment type="caution">
    <text evidence="4">The sequence shown here is derived from an EMBL/GenBank/DDBJ whole genome shotgun (WGS) entry which is preliminary data.</text>
</comment>
<name>A0ABV0BGF1_9HYPH</name>
<dbReference type="SUPFAM" id="SSF103515">
    <property type="entry name" value="Autotransporter"/>
    <property type="match status" value="1"/>
</dbReference>
<dbReference type="NCBIfam" id="TIGR02601">
    <property type="entry name" value="autotrns_rpt"/>
    <property type="match status" value="1"/>
</dbReference>
<dbReference type="NCBIfam" id="TIGR01414">
    <property type="entry name" value="autotrans_barl"/>
    <property type="match status" value="1"/>
</dbReference>
<dbReference type="Gene3D" id="2.40.128.130">
    <property type="entry name" value="Autotransporter beta-domain"/>
    <property type="match status" value="1"/>
</dbReference>
<dbReference type="SUPFAM" id="SSF51126">
    <property type="entry name" value="Pectin lyase-like"/>
    <property type="match status" value="2"/>
</dbReference>
<gene>
    <name evidence="4" type="ORF">WJT86_03170</name>
</gene>
<dbReference type="InterPro" id="IPR012332">
    <property type="entry name" value="Autotransporter_pectin_lyase_C"/>
</dbReference>
<dbReference type="Pfam" id="PF03797">
    <property type="entry name" value="Autotransporter"/>
    <property type="match status" value="1"/>
</dbReference>
<evidence type="ECO:0000313" key="5">
    <source>
        <dbReference type="Proteomes" id="UP001418637"/>
    </source>
</evidence>
<dbReference type="Pfam" id="PF12951">
    <property type="entry name" value="PATR"/>
    <property type="match status" value="3"/>
</dbReference>
<dbReference type="Pfam" id="PF18883">
    <property type="entry name" value="AC_1"/>
    <property type="match status" value="1"/>
</dbReference>
<dbReference type="CDD" id="cd01344">
    <property type="entry name" value="PL2_Passenger_AT"/>
    <property type="match status" value="1"/>
</dbReference>
<dbReference type="EMBL" id="JBBYXI010000001">
    <property type="protein sequence ID" value="MEN3930060.1"/>
    <property type="molecule type" value="Genomic_DNA"/>
</dbReference>
<feature type="signal peptide" evidence="2">
    <location>
        <begin position="1"/>
        <end position="36"/>
    </location>
</feature>
<dbReference type="PANTHER" id="PTHR35037">
    <property type="entry name" value="C-TERMINAL REGION OF AIDA-LIKE PROTEIN"/>
    <property type="match status" value="1"/>
</dbReference>
<evidence type="ECO:0000259" key="3">
    <source>
        <dbReference type="PROSITE" id="PS51208"/>
    </source>
</evidence>
<protein>
    <submittedName>
        <fullName evidence="4">Autotransporter outer membrane beta-barrel domain-containing protein</fullName>
    </submittedName>
</protein>
<keyword evidence="5" id="KW-1185">Reference proteome</keyword>
<dbReference type="SMART" id="SM00869">
    <property type="entry name" value="Autotransporter"/>
    <property type="match status" value="1"/>
</dbReference>
<dbReference type="Proteomes" id="UP001418637">
    <property type="component" value="Unassembled WGS sequence"/>
</dbReference>
<organism evidence="4 5">
    <name type="scientific">Hohaiivirga grylli</name>
    <dbReference type="NCBI Taxonomy" id="3133970"/>
    <lineage>
        <taxon>Bacteria</taxon>
        <taxon>Pseudomonadati</taxon>
        <taxon>Pseudomonadota</taxon>
        <taxon>Alphaproteobacteria</taxon>
        <taxon>Hyphomicrobiales</taxon>
        <taxon>Methylobacteriaceae</taxon>
        <taxon>Hohaiivirga</taxon>
    </lineage>
</organism>
<evidence type="ECO:0000256" key="1">
    <source>
        <dbReference type="ARBA" id="ARBA00022729"/>
    </source>
</evidence>
<dbReference type="InterPro" id="IPR005546">
    <property type="entry name" value="Autotransporte_beta"/>
</dbReference>
<reference evidence="4 5" key="1">
    <citation type="submission" date="2024-04" db="EMBL/GenBank/DDBJ databases">
        <title>A novel species isolated from cricket.</title>
        <authorList>
            <person name="Wang H.-C."/>
        </authorList>
    </citation>
    <scope>NUCLEOTIDE SEQUENCE [LARGE SCALE GENOMIC DNA]</scope>
    <source>
        <strain evidence="4 5">WL0021</strain>
    </source>
</reference>
<dbReference type="InterPro" id="IPR013425">
    <property type="entry name" value="Autotrns_rpt"/>
</dbReference>
<keyword evidence="1 2" id="KW-0732">Signal</keyword>